<dbReference type="EMBL" id="BSFQ01000012">
    <property type="protein sequence ID" value="GLL12062.1"/>
    <property type="molecule type" value="Genomic_DNA"/>
</dbReference>
<feature type="transmembrane region" description="Helical" evidence="6">
    <location>
        <begin position="251"/>
        <end position="271"/>
    </location>
</feature>
<dbReference type="PANTHER" id="PTHR30250:SF11">
    <property type="entry name" value="O-ANTIGEN TRANSPORTER-RELATED"/>
    <property type="match status" value="1"/>
</dbReference>
<accession>A0A9W6L1M0</accession>
<dbReference type="Pfam" id="PF13440">
    <property type="entry name" value="Polysacc_synt_3"/>
    <property type="match status" value="1"/>
</dbReference>
<feature type="transmembrane region" description="Helical" evidence="6">
    <location>
        <begin position="324"/>
        <end position="344"/>
    </location>
</feature>
<feature type="transmembrane region" description="Helical" evidence="6">
    <location>
        <begin position="291"/>
        <end position="312"/>
    </location>
</feature>
<evidence type="ECO:0000313" key="7">
    <source>
        <dbReference type="EMBL" id="GLL12062.1"/>
    </source>
</evidence>
<dbReference type="PANTHER" id="PTHR30250">
    <property type="entry name" value="PST FAMILY PREDICTED COLANIC ACID TRANSPORTER"/>
    <property type="match status" value="1"/>
</dbReference>
<dbReference type="AlphaFoldDB" id="A0A9W6L1M0"/>
<reference evidence="7" key="1">
    <citation type="journal article" date="2014" name="Int. J. Syst. Evol. Microbiol.">
        <title>Complete genome sequence of Corynebacterium casei LMG S-19264T (=DSM 44701T), isolated from a smear-ripened cheese.</title>
        <authorList>
            <consortium name="US DOE Joint Genome Institute (JGI-PGF)"/>
            <person name="Walter F."/>
            <person name="Albersmeier A."/>
            <person name="Kalinowski J."/>
            <person name="Ruckert C."/>
        </authorList>
    </citation>
    <scope>NUCLEOTIDE SEQUENCE</scope>
    <source>
        <strain evidence="7">VKM Ac-1069</strain>
    </source>
</reference>
<feature type="transmembrane region" description="Helical" evidence="6">
    <location>
        <begin position="351"/>
        <end position="371"/>
    </location>
</feature>
<name>A0A9W6L1M0_9PSEU</name>
<evidence type="ECO:0008006" key="9">
    <source>
        <dbReference type="Google" id="ProtNLM"/>
    </source>
</evidence>
<feature type="transmembrane region" description="Helical" evidence="6">
    <location>
        <begin position="12"/>
        <end position="36"/>
    </location>
</feature>
<feature type="transmembrane region" description="Helical" evidence="6">
    <location>
        <begin position="93"/>
        <end position="111"/>
    </location>
</feature>
<keyword evidence="3 6" id="KW-0812">Transmembrane</keyword>
<proteinExistence type="predicted"/>
<sequence>MTGAGLRTGKVLVGRIGSVAGSLVVGQILVGLTYVAAARQMEPAELGLVATCYAIATVASTIFDVGLTGYTIREVGGGDLTFLRARQLVTAKRRLVPLLVVPTVTASLLIMRQPIDGLVLGVVGWAVWEAQTANALLRMQEKFARAVSAQLIGRAVGLAVVLGLLVVLPAQRALAIGLVTSFALEAAIDYSILRRNRHGASSQADLLSVHKRSYSFGIVSLAGIGQQLDTPAVTLGAGPGAGGIYAGAGRLLGPLLFLSWSMALVGAPWLARARNDPAELRREERRIGLTALGLCLGPLVAAAVGPTIIPWILGDQFAMSGTTFAVLAIGAALSTLNQGLALVLQNRGAEHFVGVTITVGLVTGLVVTYVAAVLGGAVWAAVGFVVSQIYILTRLAIRVFGPSRVPRHVEGTEE</sequence>
<feature type="transmembrane region" description="Helical" evidence="6">
    <location>
        <begin position="377"/>
        <end position="397"/>
    </location>
</feature>
<evidence type="ECO:0000313" key="8">
    <source>
        <dbReference type="Proteomes" id="UP001143463"/>
    </source>
</evidence>
<comment type="caution">
    <text evidence="7">The sequence shown here is derived from an EMBL/GenBank/DDBJ whole genome shotgun (WGS) entry which is preliminary data.</text>
</comment>
<evidence type="ECO:0000256" key="2">
    <source>
        <dbReference type="ARBA" id="ARBA00022475"/>
    </source>
</evidence>
<comment type="subcellular location">
    <subcellularLocation>
        <location evidence="1">Cell membrane</location>
        <topology evidence="1">Multi-pass membrane protein</topology>
    </subcellularLocation>
</comment>
<evidence type="ECO:0000256" key="5">
    <source>
        <dbReference type="ARBA" id="ARBA00023136"/>
    </source>
</evidence>
<keyword evidence="5 6" id="KW-0472">Membrane</keyword>
<evidence type="ECO:0000256" key="1">
    <source>
        <dbReference type="ARBA" id="ARBA00004651"/>
    </source>
</evidence>
<keyword evidence="8" id="KW-1185">Reference proteome</keyword>
<evidence type="ECO:0000256" key="4">
    <source>
        <dbReference type="ARBA" id="ARBA00022989"/>
    </source>
</evidence>
<feature type="transmembrane region" description="Helical" evidence="6">
    <location>
        <begin position="149"/>
        <end position="168"/>
    </location>
</feature>
<reference evidence="7" key="2">
    <citation type="submission" date="2023-01" db="EMBL/GenBank/DDBJ databases">
        <authorList>
            <person name="Sun Q."/>
            <person name="Evtushenko L."/>
        </authorList>
    </citation>
    <scope>NUCLEOTIDE SEQUENCE</scope>
    <source>
        <strain evidence="7">VKM Ac-1069</strain>
    </source>
</reference>
<organism evidence="7 8">
    <name type="scientific">Pseudonocardia halophobica</name>
    <dbReference type="NCBI Taxonomy" id="29401"/>
    <lineage>
        <taxon>Bacteria</taxon>
        <taxon>Bacillati</taxon>
        <taxon>Actinomycetota</taxon>
        <taxon>Actinomycetes</taxon>
        <taxon>Pseudonocardiales</taxon>
        <taxon>Pseudonocardiaceae</taxon>
        <taxon>Pseudonocardia</taxon>
    </lineage>
</organism>
<evidence type="ECO:0000256" key="3">
    <source>
        <dbReference type="ARBA" id="ARBA00022692"/>
    </source>
</evidence>
<keyword evidence="4 6" id="KW-1133">Transmembrane helix</keyword>
<evidence type="ECO:0000256" key="6">
    <source>
        <dbReference type="SAM" id="Phobius"/>
    </source>
</evidence>
<gene>
    <name evidence="7" type="ORF">GCM10017577_32030</name>
</gene>
<feature type="transmembrane region" description="Helical" evidence="6">
    <location>
        <begin position="174"/>
        <end position="193"/>
    </location>
</feature>
<dbReference type="Proteomes" id="UP001143463">
    <property type="component" value="Unassembled WGS sequence"/>
</dbReference>
<dbReference type="GO" id="GO:0005886">
    <property type="term" value="C:plasma membrane"/>
    <property type="evidence" value="ECO:0007669"/>
    <property type="project" value="UniProtKB-SubCell"/>
</dbReference>
<dbReference type="InterPro" id="IPR050833">
    <property type="entry name" value="Poly_Biosynth_Transport"/>
</dbReference>
<protein>
    <recommendedName>
        <fullName evidence="9">Membrane protein involved in the export of O-antigen and teichoic acid</fullName>
    </recommendedName>
</protein>
<dbReference type="RefSeq" id="WP_037045788.1">
    <property type="nucleotide sequence ID" value="NZ_BAAAUZ010000020.1"/>
</dbReference>
<keyword evidence="2" id="KW-1003">Cell membrane</keyword>
<feature type="transmembrane region" description="Helical" evidence="6">
    <location>
        <begin position="48"/>
        <end position="72"/>
    </location>
</feature>